<dbReference type="SMART" id="SM00369">
    <property type="entry name" value="LRR_TYP"/>
    <property type="match status" value="7"/>
</dbReference>
<evidence type="ECO:0000313" key="12">
    <source>
        <dbReference type="Proteomes" id="UP000230750"/>
    </source>
</evidence>
<dbReference type="GO" id="GO:0005615">
    <property type="term" value="C:extracellular space"/>
    <property type="evidence" value="ECO:0007669"/>
    <property type="project" value="TreeGrafter"/>
</dbReference>
<evidence type="ECO:0000256" key="10">
    <source>
        <dbReference type="SAM" id="SignalP"/>
    </source>
</evidence>
<keyword evidence="3" id="KW-0433">Leucine-rich repeat</keyword>
<dbReference type="FunFam" id="3.80.10.10:FF:001438">
    <property type="entry name" value="Uncharacterized protein"/>
    <property type="match status" value="1"/>
</dbReference>
<dbReference type="OrthoDB" id="1055097at2759"/>
<dbReference type="STRING" id="307972.A0A2G8KA82"/>
<dbReference type="InterPro" id="IPR001611">
    <property type="entry name" value="Leu-rich_rpt"/>
</dbReference>
<dbReference type="Pfam" id="PF13855">
    <property type="entry name" value="LRR_8"/>
    <property type="match status" value="1"/>
</dbReference>
<dbReference type="SMART" id="SM00365">
    <property type="entry name" value="LRR_SD22"/>
    <property type="match status" value="4"/>
</dbReference>
<dbReference type="SUPFAM" id="SSF52058">
    <property type="entry name" value="L domain-like"/>
    <property type="match status" value="2"/>
</dbReference>
<dbReference type="Proteomes" id="UP000230750">
    <property type="component" value="Unassembled WGS sequence"/>
</dbReference>
<keyword evidence="4 9" id="KW-0812">Transmembrane</keyword>
<evidence type="ECO:0008006" key="13">
    <source>
        <dbReference type="Google" id="ProtNLM"/>
    </source>
</evidence>
<dbReference type="Gene3D" id="3.80.10.10">
    <property type="entry name" value="Ribonuclease Inhibitor"/>
    <property type="match status" value="2"/>
</dbReference>
<dbReference type="EMBL" id="MRZV01000746">
    <property type="protein sequence ID" value="PIK44902.1"/>
    <property type="molecule type" value="Genomic_DNA"/>
</dbReference>
<dbReference type="PANTHER" id="PTHR45712:SF22">
    <property type="entry name" value="INSULIN-LIKE GROWTH FACTOR-BINDING PROTEIN COMPLEX ACID LABILE SUBUNIT"/>
    <property type="match status" value="1"/>
</dbReference>
<protein>
    <recommendedName>
        <fullName evidence="13">Tyrosine-protein kinase ephrin type A/B receptor-like domain-containing protein</fullName>
    </recommendedName>
</protein>
<feature type="transmembrane region" description="Helical" evidence="9">
    <location>
        <begin position="571"/>
        <end position="593"/>
    </location>
</feature>
<keyword evidence="5 10" id="KW-0732">Signal</keyword>
<evidence type="ECO:0000256" key="6">
    <source>
        <dbReference type="ARBA" id="ARBA00022737"/>
    </source>
</evidence>
<keyword evidence="12" id="KW-1185">Reference proteome</keyword>
<dbReference type="InterPro" id="IPR032675">
    <property type="entry name" value="LRR_dom_sf"/>
</dbReference>
<dbReference type="InterPro" id="IPR003591">
    <property type="entry name" value="Leu-rich_rpt_typical-subtyp"/>
</dbReference>
<sequence length="747" mass="84348">MDLQSMRLFHISLLILYSSKGICEISTNWLFEENNACGTEGICDCYNRDFVEHIVDCDNISINGIPRDLPVNTTKIFLSHNKLKVVPHKAFHDLIKLDKFSLDSNKLQTLPHNVFNGLSSLQDLSLSYNMINAIHNGTFHGLNCLEKLYLDYNKLTNIPSNTFEGLNNLGKLLLGMNEIEILHSDSFSGLSNLEMLDLNGNNLPILPETVFGDLHSLTELYLDDDSIIDLHKSYFIGLYLLTDLFEEMVALIINYILNRYLFQNRIGAITGNSFNSNVLEELHLYGNEIHKIEADSLFGIPNNTTIYLSCDSLSSVPINLEHGHMICVNPSHLPSVSMHGHPEVAERLIREGFECHVEHLVGICRPCGAGTYGGKGSEGCFECPPGGFYQDEIAQTEPSNVSMGIPCKLCNEGTYVKKGGGSSPKDCDVCPEGTNKSIHAGLRACYCKENYARMDRYGPCSLCLEEGLNCSQEFQALLPGYMWNWSIPDANLKDYMSFLENLMVDNDTTSMHTTYKGEVPRIFRCPRTESCPNNNNSITGNCATGYTGWLCTNCEPDYYSVLTACVPCPHLSILVIESCLFLVACALICLLLTRQIIRRAELERYSRSFIDIIIARIKILLGFYQNIYNPSRQESSIMDDLSSVNSDSINTSKTQLSSSTWLNFLSENYKREFWYWEIVELARKVTQTFLITLFGWEDRLTVILTTCISVLFLLLHARFRPMKSSYEQRLQELTYACDNILVIFLAT</sequence>
<dbReference type="Pfam" id="PF13306">
    <property type="entry name" value="LRR_5"/>
    <property type="match status" value="1"/>
</dbReference>
<dbReference type="PROSITE" id="PS51450">
    <property type="entry name" value="LRR"/>
    <property type="match status" value="1"/>
</dbReference>
<proteinExistence type="predicted"/>
<reference evidence="11 12" key="1">
    <citation type="journal article" date="2017" name="PLoS Biol.">
        <title>The sea cucumber genome provides insights into morphological evolution and visceral regeneration.</title>
        <authorList>
            <person name="Zhang X."/>
            <person name="Sun L."/>
            <person name="Yuan J."/>
            <person name="Sun Y."/>
            <person name="Gao Y."/>
            <person name="Zhang L."/>
            <person name="Li S."/>
            <person name="Dai H."/>
            <person name="Hamel J.F."/>
            <person name="Liu C."/>
            <person name="Yu Y."/>
            <person name="Liu S."/>
            <person name="Lin W."/>
            <person name="Guo K."/>
            <person name="Jin S."/>
            <person name="Xu P."/>
            <person name="Storey K.B."/>
            <person name="Huan P."/>
            <person name="Zhang T."/>
            <person name="Zhou Y."/>
            <person name="Zhang J."/>
            <person name="Lin C."/>
            <person name="Li X."/>
            <person name="Xing L."/>
            <person name="Huo D."/>
            <person name="Sun M."/>
            <person name="Wang L."/>
            <person name="Mercier A."/>
            <person name="Li F."/>
            <person name="Yang H."/>
            <person name="Xiang J."/>
        </authorList>
    </citation>
    <scope>NUCLEOTIDE SEQUENCE [LARGE SCALE GENOMIC DNA]</scope>
    <source>
        <strain evidence="11">Shaxun</strain>
        <tissue evidence="11">Muscle</tissue>
    </source>
</reference>
<dbReference type="InterPro" id="IPR050333">
    <property type="entry name" value="SLRP"/>
</dbReference>
<evidence type="ECO:0000256" key="9">
    <source>
        <dbReference type="SAM" id="Phobius"/>
    </source>
</evidence>
<accession>A0A2G8KA82</accession>
<dbReference type="SMART" id="SM01411">
    <property type="entry name" value="Ephrin_rec_like"/>
    <property type="match status" value="2"/>
</dbReference>
<evidence type="ECO:0000256" key="3">
    <source>
        <dbReference type="ARBA" id="ARBA00022614"/>
    </source>
</evidence>
<gene>
    <name evidence="11" type="ORF">BSL78_18240</name>
</gene>
<evidence type="ECO:0000256" key="7">
    <source>
        <dbReference type="ARBA" id="ARBA00022989"/>
    </source>
</evidence>
<evidence type="ECO:0000313" key="11">
    <source>
        <dbReference type="EMBL" id="PIK44902.1"/>
    </source>
</evidence>
<feature type="signal peptide" evidence="10">
    <location>
        <begin position="1"/>
        <end position="21"/>
    </location>
</feature>
<organism evidence="11 12">
    <name type="scientific">Stichopus japonicus</name>
    <name type="common">Sea cucumber</name>
    <dbReference type="NCBI Taxonomy" id="307972"/>
    <lineage>
        <taxon>Eukaryota</taxon>
        <taxon>Metazoa</taxon>
        <taxon>Echinodermata</taxon>
        <taxon>Eleutherozoa</taxon>
        <taxon>Echinozoa</taxon>
        <taxon>Holothuroidea</taxon>
        <taxon>Aspidochirotacea</taxon>
        <taxon>Aspidochirotida</taxon>
        <taxon>Stichopodidae</taxon>
        <taxon>Apostichopus</taxon>
    </lineage>
</organism>
<evidence type="ECO:0000256" key="4">
    <source>
        <dbReference type="ARBA" id="ARBA00022692"/>
    </source>
</evidence>
<keyword evidence="2" id="KW-1003">Cell membrane</keyword>
<comment type="subcellular location">
    <subcellularLocation>
        <location evidence="1">Cell membrane</location>
    </subcellularLocation>
</comment>
<dbReference type="PANTHER" id="PTHR45712">
    <property type="entry name" value="AGAP008170-PA"/>
    <property type="match status" value="1"/>
</dbReference>
<feature type="transmembrane region" description="Helical" evidence="9">
    <location>
        <begin position="605"/>
        <end position="624"/>
    </location>
</feature>
<evidence type="ECO:0000256" key="5">
    <source>
        <dbReference type="ARBA" id="ARBA00022729"/>
    </source>
</evidence>
<dbReference type="AlphaFoldDB" id="A0A2G8KA82"/>
<evidence type="ECO:0000256" key="8">
    <source>
        <dbReference type="ARBA" id="ARBA00023136"/>
    </source>
</evidence>
<name>A0A2G8KA82_STIJA</name>
<keyword evidence="7 9" id="KW-1133">Transmembrane helix</keyword>
<dbReference type="GO" id="GO:0005886">
    <property type="term" value="C:plasma membrane"/>
    <property type="evidence" value="ECO:0007669"/>
    <property type="project" value="UniProtKB-SubCell"/>
</dbReference>
<comment type="caution">
    <text evidence="11">The sequence shown here is derived from an EMBL/GenBank/DDBJ whole genome shotgun (WGS) entry which is preliminary data.</text>
</comment>
<keyword evidence="8 9" id="KW-0472">Membrane</keyword>
<dbReference type="InterPro" id="IPR026906">
    <property type="entry name" value="LRR_5"/>
</dbReference>
<keyword evidence="6" id="KW-0677">Repeat</keyword>
<evidence type="ECO:0000256" key="2">
    <source>
        <dbReference type="ARBA" id="ARBA00022475"/>
    </source>
</evidence>
<feature type="transmembrane region" description="Helical" evidence="9">
    <location>
        <begin position="700"/>
        <end position="719"/>
    </location>
</feature>
<evidence type="ECO:0000256" key="1">
    <source>
        <dbReference type="ARBA" id="ARBA00004236"/>
    </source>
</evidence>
<feature type="chain" id="PRO_5013573868" description="Tyrosine-protein kinase ephrin type A/B receptor-like domain-containing protein" evidence="10">
    <location>
        <begin position="22"/>
        <end position="747"/>
    </location>
</feature>